<protein>
    <submittedName>
        <fullName evidence="4">GNAT family N-acetyltransferase</fullName>
    </submittedName>
</protein>
<dbReference type="OrthoDB" id="6172743at2"/>
<reference evidence="5" key="1">
    <citation type="submission" date="2017-11" db="EMBL/GenBank/DDBJ databases">
        <authorList>
            <person name="Kuznetsova I."/>
            <person name="Sazanova A."/>
            <person name="Chirak E."/>
            <person name="Safronova V."/>
            <person name="Willems A."/>
        </authorList>
    </citation>
    <scope>NUCLEOTIDE SEQUENCE [LARGE SCALE GENOMIC DNA]</scope>
    <source>
        <strain evidence="5">CCBAU 03422</strain>
    </source>
</reference>
<dbReference type="AlphaFoldDB" id="A0A2P7BLD2"/>
<dbReference type="PANTHER" id="PTHR43800:SF1">
    <property type="entry name" value="PEPTIDYL-LYSINE N-ACETYLTRANSFERASE YJAB"/>
    <property type="match status" value="1"/>
</dbReference>
<proteinExistence type="predicted"/>
<dbReference type="Gene3D" id="3.40.630.30">
    <property type="match status" value="1"/>
</dbReference>
<evidence type="ECO:0000313" key="4">
    <source>
        <dbReference type="EMBL" id="PSH67260.1"/>
    </source>
</evidence>
<accession>A0A2P7BLD2</accession>
<keyword evidence="5" id="KW-1185">Reference proteome</keyword>
<dbReference type="SUPFAM" id="SSF55729">
    <property type="entry name" value="Acyl-CoA N-acyltransferases (Nat)"/>
    <property type="match status" value="1"/>
</dbReference>
<dbReference type="Proteomes" id="UP000241764">
    <property type="component" value="Unassembled WGS sequence"/>
</dbReference>
<dbReference type="GO" id="GO:0016747">
    <property type="term" value="F:acyltransferase activity, transferring groups other than amino-acyl groups"/>
    <property type="evidence" value="ECO:0007669"/>
    <property type="project" value="InterPro"/>
</dbReference>
<keyword evidence="1 4" id="KW-0808">Transferase</keyword>
<sequence length="173" mass="19837">MGCATVIPTTRRIYDAEAGRRMIIRAAKLRDMPECAEIVNAWIDATNWMPRVHPREEVVEFYRDTVFSRFQVFVAENDNHIAGMIALAPDNTVSALYVHDDYRHKGVGKALLDRAKTEATGPVQLWTFVANRDARAFYKHEGFAEVRRTEGDNEEKLPDILYRWQPDSAEAKP</sequence>
<gene>
    <name evidence="4" type="ORF">CU103_02575</name>
</gene>
<evidence type="ECO:0000259" key="3">
    <source>
        <dbReference type="PROSITE" id="PS51186"/>
    </source>
</evidence>
<dbReference type="EMBL" id="PGGM01000001">
    <property type="protein sequence ID" value="PSH67260.1"/>
    <property type="molecule type" value="Genomic_DNA"/>
</dbReference>
<evidence type="ECO:0000256" key="2">
    <source>
        <dbReference type="ARBA" id="ARBA00023315"/>
    </source>
</evidence>
<feature type="domain" description="N-acetyltransferase" evidence="3">
    <location>
        <begin position="22"/>
        <end position="167"/>
    </location>
</feature>
<comment type="caution">
    <text evidence="4">The sequence shown here is derived from an EMBL/GenBank/DDBJ whole genome shotgun (WGS) entry which is preliminary data.</text>
</comment>
<dbReference type="PANTHER" id="PTHR43800">
    <property type="entry name" value="PEPTIDYL-LYSINE N-ACETYLTRANSFERASE YJAB"/>
    <property type="match status" value="1"/>
</dbReference>
<dbReference type="PROSITE" id="PS51186">
    <property type="entry name" value="GNAT"/>
    <property type="match status" value="1"/>
</dbReference>
<evidence type="ECO:0000313" key="5">
    <source>
        <dbReference type="Proteomes" id="UP000241764"/>
    </source>
</evidence>
<keyword evidence="2" id="KW-0012">Acyltransferase</keyword>
<organism evidence="4 5">
    <name type="scientific">Phyllobacterium sophorae</name>
    <dbReference type="NCBI Taxonomy" id="1520277"/>
    <lineage>
        <taxon>Bacteria</taxon>
        <taxon>Pseudomonadati</taxon>
        <taxon>Pseudomonadota</taxon>
        <taxon>Alphaproteobacteria</taxon>
        <taxon>Hyphomicrobiales</taxon>
        <taxon>Phyllobacteriaceae</taxon>
        <taxon>Phyllobacterium</taxon>
    </lineage>
</organism>
<evidence type="ECO:0000256" key="1">
    <source>
        <dbReference type="ARBA" id="ARBA00022679"/>
    </source>
</evidence>
<dbReference type="InterPro" id="IPR016181">
    <property type="entry name" value="Acyl_CoA_acyltransferase"/>
</dbReference>
<dbReference type="InterPro" id="IPR000182">
    <property type="entry name" value="GNAT_dom"/>
</dbReference>
<dbReference type="CDD" id="cd04301">
    <property type="entry name" value="NAT_SF"/>
    <property type="match status" value="1"/>
</dbReference>
<name>A0A2P7BLD2_9HYPH</name>
<dbReference type="Pfam" id="PF13508">
    <property type="entry name" value="Acetyltransf_7"/>
    <property type="match status" value="1"/>
</dbReference>